<accession>A0A3S3Z2U0</accession>
<keyword evidence="3 5" id="KW-0479">Metal-binding</keyword>
<dbReference type="GO" id="GO:0008898">
    <property type="term" value="F:S-adenosylmethionine-homocysteine S-methyltransferase activity"/>
    <property type="evidence" value="ECO:0007669"/>
    <property type="project" value="TreeGrafter"/>
</dbReference>
<dbReference type="EC" id="2.1.1.10" evidence="7"/>
<comment type="cofactor">
    <cofactor evidence="5">
        <name>Zn(2+)</name>
        <dbReference type="ChEBI" id="CHEBI:29105"/>
    </cofactor>
</comment>
<name>A0A3S3Z2U0_9MICO</name>
<keyword evidence="2 5" id="KW-0808">Transferase</keyword>
<keyword evidence="4 5" id="KW-0862">Zinc</keyword>
<feature type="binding site" evidence="5">
    <location>
        <position position="300"/>
    </location>
    <ligand>
        <name>Zn(2+)</name>
        <dbReference type="ChEBI" id="CHEBI:29105"/>
    </ligand>
</feature>
<organism evidence="7 8">
    <name type="scientific">Labedella phragmitis</name>
    <dbReference type="NCBI Taxonomy" id="2498849"/>
    <lineage>
        <taxon>Bacteria</taxon>
        <taxon>Bacillati</taxon>
        <taxon>Actinomycetota</taxon>
        <taxon>Actinomycetes</taxon>
        <taxon>Micrococcales</taxon>
        <taxon>Microbacteriaceae</taxon>
        <taxon>Labedella</taxon>
    </lineage>
</organism>
<dbReference type="SUPFAM" id="SSF82282">
    <property type="entry name" value="Homocysteine S-methyltransferase"/>
    <property type="match status" value="1"/>
</dbReference>
<evidence type="ECO:0000256" key="3">
    <source>
        <dbReference type="ARBA" id="ARBA00022723"/>
    </source>
</evidence>
<evidence type="ECO:0000313" key="7">
    <source>
        <dbReference type="EMBL" id="RWZ46541.1"/>
    </source>
</evidence>
<dbReference type="Pfam" id="PF02574">
    <property type="entry name" value="S-methyl_trans"/>
    <property type="match status" value="1"/>
</dbReference>
<dbReference type="GO" id="GO:0046872">
    <property type="term" value="F:metal ion binding"/>
    <property type="evidence" value="ECO:0007669"/>
    <property type="project" value="UniProtKB-KW"/>
</dbReference>
<evidence type="ECO:0000259" key="6">
    <source>
        <dbReference type="PROSITE" id="PS50970"/>
    </source>
</evidence>
<dbReference type="GO" id="GO:0032259">
    <property type="term" value="P:methylation"/>
    <property type="evidence" value="ECO:0007669"/>
    <property type="project" value="UniProtKB-KW"/>
</dbReference>
<dbReference type="GO" id="GO:0009086">
    <property type="term" value="P:methionine biosynthetic process"/>
    <property type="evidence" value="ECO:0007669"/>
    <property type="project" value="TreeGrafter"/>
</dbReference>
<dbReference type="PROSITE" id="PS50970">
    <property type="entry name" value="HCY"/>
    <property type="match status" value="1"/>
</dbReference>
<dbReference type="Gene3D" id="3.20.20.330">
    <property type="entry name" value="Homocysteine-binding-like domain"/>
    <property type="match status" value="1"/>
</dbReference>
<dbReference type="GO" id="GO:0033528">
    <property type="term" value="P:S-methylmethionine cycle"/>
    <property type="evidence" value="ECO:0007669"/>
    <property type="project" value="TreeGrafter"/>
</dbReference>
<dbReference type="InterPro" id="IPR051486">
    <property type="entry name" value="Hcy_S-methyltransferase"/>
</dbReference>
<evidence type="ECO:0000256" key="2">
    <source>
        <dbReference type="ARBA" id="ARBA00022679"/>
    </source>
</evidence>
<sequence>MSSPSVTNRRDGRGASYTAEVTSFSDLLTGPPVVLDGGLGTLLESRGHDVSGRLWSARVLRDEPEAILGAHAEFFAAGAHVATTASYQVSREGFARAGLPEADADAALDASVRVARDAADRAGRGRVVAASVGPYGAMLADGSEYHGDYGLSVAALTDWHRPRIDRLWAAGPDVLAIETIPSLTEAEAIVRALDGTGALAWLSVTVADGALRSGESLADVFALADSSPEVVATGVNCCAPSEVASALEAVRCSTRKASIAYPNSGEEWDALNRRWTGDPAPPDGLVSAWIRTGVGAIGGCCRVGPEQVGAIAAAVARPR</sequence>
<evidence type="ECO:0000256" key="5">
    <source>
        <dbReference type="PROSITE-ProRule" id="PRU00333"/>
    </source>
</evidence>
<dbReference type="Proteomes" id="UP000288547">
    <property type="component" value="Unassembled WGS sequence"/>
</dbReference>
<keyword evidence="8" id="KW-1185">Reference proteome</keyword>
<feature type="binding site" evidence="5">
    <location>
        <position position="301"/>
    </location>
    <ligand>
        <name>Zn(2+)</name>
        <dbReference type="ChEBI" id="CHEBI:29105"/>
    </ligand>
</feature>
<dbReference type="InterPro" id="IPR003726">
    <property type="entry name" value="HCY_dom"/>
</dbReference>
<dbReference type="PIRSF" id="PIRSF037505">
    <property type="entry name" value="Betaine_HMT"/>
    <property type="match status" value="1"/>
</dbReference>
<evidence type="ECO:0000256" key="4">
    <source>
        <dbReference type="ARBA" id="ARBA00022833"/>
    </source>
</evidence>
<proteinExistence type="predicted"/>
<keyword evidence="1 5" id="KW-0489">Methyltransferase</keyword>
<evidence type="ECO:0000256" key="1">
    <source>
        <dbReference type="ARBA" id="ARBA00022603"/>
    </source>
</evidence>
<comment type="caution">
    <text evidence="7">The sequence shown here is derived from an EMBL/GenBank/DDBJ whole genome shotgun (WGS) entry which is preliminary data.</text>
</comment>
<protein>
    <submittedName>
        <fullName evidence="7">Homocysteine S-methyltransferase</fullName>
        <ecNumber evidence="7">2.1.1.10</ecNumber>
    </submittedName>
</protein>
<evidence type="ECO:0000313" key="8">
    <source>
        <dbReference type="Proteomes" id="UP000288547"/>
    </source>
</evidence>
<dbReference type="EMBL" id="RZNB01000006">
    <property type="protein sequence ID" value="RWZ46541.1"/>
    <property type="molecule type" value="Genomic_DNA"/>
</dbReference>
<feature type="domain" description="Hcy-binding" evidence="6">
    <location>
        <begin position="21"/>
        <end position="315"/>
    </location>
</feature>
<dbReference type="NCBIfam" id="NF007020">
    <property type="entry name" value="PRK09485.1"/>
    <property type="match status" value="1"/>
</dbReference>
<dbReference type="PANTHER" id="PTHR46015">
    <property type="entry name" value="ZGC:172121"/>
    <property type="match status" value="1"/>
</dbReference>
<gene>
    <name evidence="7" type="ORF">ELQ90_13915</name>
</gene>
<dbReference type="InterPro" id="IPR036589">
    <property type="entry name" value="HCY_dom_sf"/>
</dbReference>
<reference evidence="7 8" key="1">
    <citation type="submission" date="2018-12" db="EMBL/GenBank/DDBJ databases">
        <authorList>
            <person name="Li F."/>
        </authorList>
    </citation>
    <scope>NUCLEOTIDE SEQUENCE [LARGE SCALE GENOMIC DNA]</scope>
    <source>
        <strain evidence="7 8">11W25H-1</strain>
    </source>
</reference>
<dbReference type="OrthoDB" id="9803687at2"/>
<dbReference type="PANTHER" id="PTHR46015:SF1">
    <property type="entry name" value="HOMOCYSTEINE S-METHYLTRANSFERASE-LIKE ISOFORM 1"/>
    <property type="match status" value="1"/>
</dbReference>
<dbReference type="AlphaFoldDB" id="A0A3S3Z2U0"/>
<feature type="binding site" evidence="5">
    <location>
        <position position="237"/>
    </location>
    <ligand>
        <name>Zn(2+)</name>
        <dbReference type="ChEBI" id="CHEBI:29105"/>
    </ligand>
</feature>
<dbReference type="InterPro" id="IPR017226">
    <property type="entry name" value="BHMT-like"/>
</dbReference>